<dbReference type="EMBL" id="JBHSFP010000052">
    <property type="protein sequence ID" value="MFC4536645.1"/>
    <property type="molecule type" value="Genomic_DNA"/>
</dbReference>
<name>A0ABV9CTM2_9ACTN</name>
<sequence>MSGSPVEAYYVHPLLAQIERDITPLRDALTAAIDHVQSFGATQASPPA</sequence>
<dbReference type="Proteomes" id="UP001596004">
    <property type="component" value="Unassembled WGS sequence"/>
</dbReference>
<protein>
    <submittedName>
        <fullName evidence="1">Uncharacterized protein</fullName>
    </submittedName>
</protein>
<dbReference type="RefSeq" id="WP_380851486.1">
    <property type="nucleotide sequence ID" value="NZ_JBHSFP010000052.1"/>
</dbReference>
<organism evidence="1 2">
    <name type="scientific">Sphaerisporangium dianthi</name>
    <dbReference type="NCBI Taxonomy" id="1436120"/>
    <lineage>
        <taxon>Bacteria</taxon>
        <taxon>Bacillati</taxon>
        <taxon>Actinomycetota</taxon>
        <taxon>Actinomycetes</taxon>
        <taxon>Streptosporangiales</taxon>
        <taxon>Streptosporangiaceae</taxon>
        <taxon>Sphaerisporangium</taxon>
    </lineage>
</organism>
<evidence type="ECO:0000313" key="2">
    <source>
        <dbReference type="Proteomes" id="UP001596004"/>
    </source>
</evidence>
<accession>A0ABV9CTM2</accession>
<proteinExistence type="predicted"/>
<reference evidence="2" key="1">
    <citation type="journal article" date="2019" name="Int. J. Syst. Evol. Microbiol.">
        <title>The Global Catalogue of Microorganisms (GCM) 10K type strain sequencing project: providing services to taxonomists for standard genome sequencing and annotation.</title>
        <authorList>
            <consortium name="The Broad Institute Genomics Platform"/>
            <consortium name="The Broad Institute Genome Sequencing Center for Infectious Disease"/>
            <person name="Wu L."/>
            <person name="Ma J."/>
        </authorList>
    </citation>
    <scope>NUCLEOTIDE SEQUENCE [LARGE SCALE GENOMIC DNA]</scope>
    <source>
        <strain evidence="2">CGMCC 4.7132</strain>
    </source>
</reference>
<comment type="caution">
    <text evidence="1">The sequence shown here is derived from an EMBL/GenBank/DDBJ whole genome shotgun (WGS) entry which is preliminary data.</text>
</comment>
<keyword evidence="2" id="KW-1185">Reference proteome</keyword>
<gene>
    <name evidence="1" type="ORF">ACFO60_38250</name>
</gene>
<evidence type="ECO:0000313" key="1">
    <source>
        <dbReference type="EMBL" id="MFC4536645.1"/>
    </source>
</evidence>